<gene>
    <name evidence="9" type="ORF">GRH90_00255</name>
</gene>
<evidence type="ECO:0000259" key="8">
    <source>
        <dbReference type="Pfam" id="PF04389"/>
    </source>
</evidence>
<keyword evidence="2" id="KW-0645">Protease</keyword>
<evidence type="ECO:0000256" key="4">
    <source>
        <dbReference type="ARBA" id="ARBA00022729"/>
    </source>
</evidence>
<dbReference type="SUPFAM" id="SSF53187">
    <property type="entry name" value="Zn-dependent exopeptidases"/>
    <property type="match status" value="1"/>
</dbReference>
<reference evidence="9 10" key="1">
    <citation type="submission" date="2019-12" db="EMBL/GenBank/DDBJ databases">
        <authorList>
            <person name="Lee S.D."/>
        </authorList>
    </citation>
    <scope>NUCLEOTIDE SEQUENCE [LARGE SCALE GENOMIC DNA]</scope>
    <source>
        <strain evidence="9 10">SAP-6</strain>
    </source>
</reference>
<comment type="caution">
    <text evidence="9">The sequence shown here is derived from an EMBL/GenBank/DDBJ whole genome shotgun (WGS) entry which is preliminary data.</text>
</comment>
<dbReference type="GO" id="GO:0008235">
    <property type="term" value="F:metalloexopeptidase activity"/>
    <property type="evidence" value="ECO:0007669"/>
    <property type="project" value="InterPro"/>
</dbReference>
<dbReference type="GO" id="GO:0006508">
    <property type="term" value="P:proteolysis"/>
    <property type="evidence" value="ECO:0007669"/>
    <property type="project" value="UniProtKB-KW"/>
</dbReference>
<dbReference type="InterPro" id="IPR007484">
    <property type="entry name" value="Peptidase_M28"/>
</dbReference>
<dbReference type="AlphaFoldDB" id="A0A845S8Z8"/>
<name>A0A845S8Z8_9GAMM</name>
<keyword evidence="4 7" id="KW-0732">Signal</keyword>
<dbReference type="EMBL" id="WUBS01000001">
    <property type="protein sequence ID" value="NDL61203.1"/>
    <property type="molecule type" value="Genomic_DNA"/>
</dbReference>
<organism evidence="9 10">
    <name type="scientific">Acerihabitans arboris</name>
    <dbReference type="NCBI Taxonomy" id="2691583"/>
    <lineage>
        <taxon>Bacteria</taxon>
        <taxon>Pseudomonadati</taxon>
        <taxon>Pseudomonadota</taxon>
        <taxon>Gammaproteobacteria</taxon>
        <taxon>Enterobacterales</taxon>
        <taxon>Pectobacteriaceae</taxon>
        <taxon>Acerihabitans</taxon>
    </lineage>
</organism>
<feature type="signal peptide" evidence="7">
    <location>
        <begin position="1"/>
        <end position="28"/>
    </location>
</feature>
<evidence type="ECO:0000313" key="10">
    <source>
        <dbReference type="Proteomes" id="UP000461443"/>
    </source>
</evidence>
<keyword evidence="3" id="KW-0479">Metal-binding</keyword>
<keyword evidence="6" id="KW-0862">Zinc</keyword>
<dbReference type="PANTHER" id="PTHR12147:SF56">
    <property type="entry name" value="AMINOPEPTIDASE YDR415C-RELATED"/>
    <property type="match status" value="1"/>
</dbReference>
<accession>A0A845S8Z8</accession>
<dbReference type="RefSeq" id="WP_162363895.1">
    <property type="nucleotide sequence ID" value="NZ_WUBS01000001.1"/>
</dbReference>
<feature type="domain" description="Peptidase M28" evidence="8">
    <location>
        <begin position="102"/>
        <end position="320"/>
    </location>
</feature>
<keyword evidence="5 9" id="KW-0378">Hydrolase</keyword>
<dbReference type="Gene3D" id="3.40.630.10">
    <property type="entry name" value="Zn peptidases"/>
    <property type="match status" value="1"/>
</dbReference>
<keyword evidence="1 9" id="KW-0031">Aminopeptidase</keyword>
<dbReference type="PANTHER" id="PTHR12147">
    <property type="entry name" value="METALLOPEPTIDASE M28 FAMILY MEMBER"/>
    <property type="match status" value="1"/>
</dbReference>
<dbReference type="Proteomes" id="UP000461443">
    <property type="component" value="Unassembled WGS sequence"/>
</dbReference>
<sequence>MFHPGRSKRARLTLCLGGLLAFCAPAVAFTPSHYAEEQIRYIATYFPGRMAGSPAELMAADYLQHRFNELGFHSDLRAFNTRYLFHGSAGKADWRKITATSVIAARAGATPGEVLIVAHADTFMPRSDKDLNNNLGGLTLQGVDDNASGLGVMLGLAQQLGRGRLTVGVRFVALSAGEPETLGADDYLQRMSAQEKRNTLLVINLDSLVAGDKLRVNYSPDSGDARVRALVKTLGAQARRSGIPLLLSPGIRTSADCAGDALPFAKAGFAVLDIGSGTTGDGCRQRKPSRNFPQGMVRYQGQRDNLQYLDSHLTGQISKRARDGMRLIWPVLQALTQGGKA</sequence>
<dbReference type="Pfam" id="PF04389">
    <property type="entry name" value="Peptidase_M28"/>
    <property type="match status" value="1"/>
</dbReference>
<evidence type="ECO:0000256" key="3">
    <source>
        <dbReference type="ARBA" id="ARBA00022723"/>
    </source>
</evidence>
<evidence type="ECO:0000256" key="1">
    <source>
        <dbReference type="ARBA" id="ARBA00022438"/>
    </source>
</evidence>
<protein>
    <submittedName>
        <fullName evidence="9">Aminopeptidase</fullName>
        <ecNumber evidence="9">3.4.11.-</ecNumber>
    </submittedName>
</protein>
<evidence type="ECO:0000256" key="6">
    <source>
        <dbReference type="ARBA" id="ARBA00022833"/>
    </source>
</evidence>
<evidence type="ECO:0000256" key="7">
    <source>
        <dbReference type="SAM" id="SignalP"/>
    </source>
</evidence>
<evidence type="ECO:0000313" key="9">
    <source>
        <dbReference type="EMBL" id="NDL61203.1"/>
    </source>
</evidence>
<proteinExistence type="predicted"/>
<dbReference type="InterPro" id="IPR045175">
    <property type="entry name" value="M28_fam"/>
</dbReference>
<keyword evidence="10" id="KW-1185">Reference proteome</keyword>
<dbReference type="NCBIfam" id="NF007568">
    <property type="entry name" value="PRK10199.1"/>
    <property type="match status" value="1"/>
</dbReference>
<dbReference type="GO" id="GO:0004177">
    <property type="term" value="F:aminopeptidase activity"/>
    <property type="evidence" value="ECO:0007669"/>
    <property type="project" value="UniProtKB-KW"/>
</dbReference>
<evidence type="ECO:0000256" key="5">
    <source>
        <dbReference type="ARBA" id="ARBA00022801"/>
    </source>
</evidence>
<reference evidence="9 10" key="2">
    <citation type="submission" date="2020-02" db="EMBL/GenBank/DDBJ databases">
        <title>The new genus of Enterobacteriales.</title>
        <authorList>
            <person name="Kim I.S."/>
        </authorList>
    </citation>
    <scope>NUCLEOTIDE SEQUENCE [LARGE SCALE GENOMIC DNA]</scope>
    <source>
        <strain evidence="9 10">SAP-6</strain>
    </source>
</reference>
<feature type="chain" id="PRO_5032917041" evidence="7">
    <location>
        <begin position="29"/>
        <end position="341"/>
    </location>
</feature>
<dbReference type="EC" id="3.4.11.-" evidence="9"/>
<dbReference type="GO" id="GO:0046872">
    <property type="term" value="F:metal ion binding"/>
    <property type="evidence" value="ECO:0007669"/>
    <property type="project" value="UniProtKB-KW"/>
</dbReference>
<evidence type="ECO:0000256" key="2">
    <source>
        <dbReference type="ARBA" id="ARBA00022670"/>
    </source>
</evidence>